<proteinExistence type="inferred from homology"/>
<dbReference type="EMBL" id="JAGSXH010000203">
    <property type="protein sequence ID" value="MBS2966830.1"/>
    <property type="molecule type" value="Genomic_DNA"/>
</dbReference>
<evidence type="ECO:0000256" key="2">
    <source>
        <dbReference type="ARBA" id="ARBA00022679"/>
    </source>
</evidence>
<dbReference type="InterPro" id="IPR001091">
    <property type="entry name" value="RM_Methyltransferase"/>
</dbReference>
<dbReference type="Gene3D" id="3.40.50.150">
    <property type="entry name" value="Vaccinia Virus protein VP39"/>
    <property type="match status" value="1"/>
</dbReference>
<evidence type="ECO:0000256" key="3">
    <source>
        <dbReference type="RuleBase" id="RU362026"/>
    </source>
</evidence>
<comment type="caution">
    <text evidence="5">The sequence shown here is derived from an EMBL/GenBank/DDBJ whole genome shotgun (WGS) entry which is preliminary data.</text>
</comment>
<dbReference type="Proteomes" id="UP000677913">
    <property type="component" value="Unassembled WGS sequence"/>
</dbReference>
<evidence type="ECO:0000256" key="1">
    <source>
        <dbReference type="ARBA" id="ARBA00022603"/>
    </source>
</evidence>
<evidence type="ECO:0000313" key="6">
    <source>
        <dbReference type="Proteomes" id="UP000677913"/>
    </source>
</evidence>
<feature type="domain" description="DNA methylase N-4/N-6" evidence="4">
    <location>
        <begin position="22"/>
        <end position="82"/>
    </location>
</feature>
<organism evidence="5 6">
    <name type="scientific">Actinocrinis puniceicyclus</name>
    <dbReference type="NCBI Taxonomy" id="977794"/>
    <lineage>
        <taxon>Bacteria</taxon>
        <taxon>Bacillati</taxon>
        <taxon>Actinomycetota</taxon>
        <taxon>Actinomycetes</taxon>
        <taxon>Catenulisporales</taxon>
        <taxon>Actinospicaceae</taxon>
        <taxon>Actinocrinis</taxon>
    </lineage>
</organism>
<keyword evidence="1" id="KW-0489">Methyltransferase</keyword>
<evidence type="ECO:0000259" key="4">
    <source>
        <dbReference type="Pfam" id="PF01555"/>
    </source>
</evidence>
<dbReference type="SUPFAM" id="SSF53335">
    <property type="entry name" value="S-adenosyl-L-methionine-dependent methyltransferases"/>
    <property type="match status" value="2"/>
</dbReference>
<dbReference type="EC" id="2.1.1.-" evidence="3"/>
<keyword evidence="6" id="KW-1185">Reference proteome</keyword>
<accession>A0A8J7WU80</accession>
<protein>
    <recommendedName>
        <fullName evidence="3">Methyltransferase</fullName>
        <ecNumber evidence="3">2.1.1.-</ecNumber>
    </recommendedName>
</protein>
<dbReference type="GO" id="GO:0032259">
    <property type="term" value="P:methylation"/>
    <property type="evidence" value="ECO:0007669"/>
    <property type="project" value="UniProtKB-KW"/>
</dbReference>
<dbReference type="GO" id="GO:0003677">
    <property type="term" value="F:DNA binding"/>
    <property type="evidence" value="ECO:0007669"/>
    <property type="project" value="InterPro"/>
</dbReference>
<dbReference type="RefSeq" id="WP_211472283.1">
    <property type="nucleotide sequence ID" value="NZ_JAGSXH010000203.1"/>
</dbReference>
<dbReference type="InterPro" id="IPR002941">
    <property type="entry name" value="DNA_methylase_N4/N6"/>
</dbReference>
<gene>
    <name evidence="5" type="ORF">KGA66_27595</name>
</gene>
<evidence type="ECO:0000313" key="5">
    <source>
        <dbReference type="EMBL" id="MBS2966830.1"/>
    </source>
</evidence>
<sequence length="289" mass="31777">MWVTAQATSRFQRLGRYTPDSIRHPAKMLPAIARHAITTYTRPGDLVLDPMCGIGTTLVEAAHLSRDALGIEYEAEWARLAEANLRHAYTRGASGHASVLHADARRLPDALIRDHAGTVRLLLTSPPYGPTNHGRVRTAGYAGHTGKVDKQHHRYGADRDNLAYRPTEQLLDGFTDILHATRPLLAPGAIVAITARPWRRGGELIDLPSAVFAAGRAAGLTPVERCVALLARYEHHPADGERLIAHGSFFQLKNIRDARAFGRLDSLLVHEDVLVLSAPEEPEYNERGE</sequence>
<comment type="similarity">
    <text evidence="3">Belongs to the N(4)/N(6)-methyltransferase family.</text>
</comment>
<name>A0A8J7WU80_9ACTN</name>
<reference evidence="5" key="1">
    <citation type="submission" date="2021-04" db="EMBL/GenBank/DDBJ databases">
        <title>Genome based classification of Actinospica acidithermotolerans sp. nov., an actinobacterium isolated from an Indonesian hot spring.</title>
        <authorList>
            <person name="Kusuma A.B."/>
            <person name="Putra K.E."/>
            <person name="Nafisah S."/>
            <person name="Loh J."/>
            <person name="Nouioui I."/>
            <person name="Goodfellow M."/>
        </authorList>
    </citation>
    <scope>NUCLEOTIDE SEQUENCE</scope>
    <source>
        <strain evidence="5">DSM 45618</strain>
    </source>
</reference>
<dbReference type="GO" id="GO:0008170">
    <property type="term" value="F:N-methyltransferase activity"/>
    <property type="evidence" value="ECO:0007669"/>
    <property type="project" value="InterPro"/>
</dbReference>
<dbReference type="Pfam" id="PF01555">
    <property type="entry name" value="N6_N4_Mtase"/>
    <property type="match status" value="1"/>
</dbReference>
<dbReference type="AlphaFoldDB" id="A0A8J7WU80"/>
<keyword evidence="2" id="KW-0808">Transferase</keyword>
<dbReference type="InterPro" id="IPR029063">
    <property type="entry name" value="SAM-dependent_MTases_sf"/>
</dbReference>
<dbReference type="PRINTS" id="PR00508">
    <property type="entry name" value="S21N4MTFRASE"/>
</dbReference>